<dbReference type="EMBL" id="VFQX01000006">
    <property type="protein sequence ID" value="KAF0983292.1"/>
    <property type="molecule type" value="Genomic_DNA"/>
</dbReference>
<feature type="region of interest" description="Disordered" evidence="6">
    <location>
        <begin position="338"/>
        <end position="385"/>
    </location>
</feature>
<dbReference type="VEuPathDB" id="AmoebaDB:NfTy_011540"/>
<dbReference type="GO" id="GO:0016020">
    <property type="term" value="C:membrane"/>
    <property type="evidence" value="ECO:0007669"/>
    <property type="project" value="UniProtKB-SubCell"/>
</dbReference>
<dbReference type="PROSITE" id="PS51380">
    <property type="entry name" value="EXS"/>
    <property type="match status" value="1"/>
</dbReference>
<dbReference type="InterPro" id="IPR004342">
    <property type="entry name" value="EXS_C"/>
</dbReference>
<evidence type="ECO:0000313" key="10">
    <source>
        <dbReference type="EMBL" id="KAF0983292.1"/>
    </source>
</evidence>
<gene>
    <name evidence="10" type="ORF">FDP41_010357</name>
</gene>
<feature type="compositionally biased region" description="Basic and acidic residues" evidence="6">
    <location>
        <begin position="1086"/>
        <end position="1096"/>
    </location>
</feature>
<feature type="compositionally biased region" description="Polar residues" evidence="6">
    <location>
        <begin position="1110"/>
        <end position="1119"/>
    </location>
</feature>
<sequence length="1143" mass="131934">MIHFYHHSAHNNSNLSDDEDSSPTQVNHDREDDDDDGSNENDDTTTTTHFTSRTSPLNILASSYDDSTLQQQFYSSMVVEWQLKYLDFKFLNDRLKNIQEELKQQLKKMKSSSHHDSLPMDPTITHHLDATTSRNNNNNNTLTTRWTQRGGGSSGSSSNSNVNRQQQNRSSIRASLYRVFTVGQQQSPSNRIIDEYYYYSSPILQELVNDFKYLLYKELNKINSFYTQQENSMSVEHDRLLEQIERINEMYHDRQYASSLLSSSSMNPNKLQILTFNQRQKLKEGLEEHYYNLNLLLNYRLVNFNALIYLCTKLEEIIKRRVKWSFNEMNEVLNIAQQQQDATTNTNNEQDATTNTNNEQDATTNTNHNTNNHNTNAHSTMTTTTTPTNVNIITTSTNNDDNTNNTHVIPDQQHSDSFKLSKFIKSQYFKHSKIVEHHIRDTVEYYAEYFYEKDTKAAIEALGKMMRGNGILRGASGGGVGGGGGDGGFFSNSSMKDVFSSGLLLGTLIILIGVNVFYYFHTYEFAPNLAERIDYNDQSFSLYRLILFPVMLAFLIAVNIRIWSKHSINYVFILGLNPLMSLQTFRFLSITLLMLNIIFLSQLLYMMNTVSYLYGIMDIGKYAYWHPIVLWILLFVYLFNPFKILNFEFRYWFLKCVLRMLASPFTAVRFSDFFIADQLTSLGDVLFELQFIACIYPATSQSKVMKLFCDSTKSIGIPILNYIPYHCRLMQCLRKYYDTRQKMHLLNALKYASSCLVVVIAFIDKLVLMMMSSHSSEGGGGGGEASSSQAYWTALRILWLIVNIFSTCLKLYWDLKIDMGLLESCFNSPIDMNGISIFFKRITSLSTTNNNNSTTTNLTTTRRTSTTRLATRSSSSSSLQRDQSLPLLRRKLIFSPIYYYMAMIANIVLRWVWLPFVFVKAFVPVEQNTLEWLLYALIALELLRRFIWNIFRVEHENLANIENYRATKEIPLPFDTTTSSSRIEQVQSKKNFYMDLKRENEAFTASSWLGKVMGMAKSMLLCFGKNDVDNEDIWIIDEEELERLRRENAKRPNLKIQLTLPFDLETLRREFGQQQQTTATTTLNDNADHNDNDGADHTSSTTPPSNNNNYTGHATTIQQPSDHHAIIMMEDDSIYDLENDKLL</sequence>
<evidence type="ECO:0000256" key="5">
    <source>
        <dbReference type="ARBA" id="ARBA00023136"/>
    </source>
</evidence>
<dbReference type="GeneID" id="68117572"/>
<keyword evidence="4 7" id="KW-1133">Transmembrane helix</keyword>
<feature type="region of interest" description="Disordered" evidence="6">
    <location>
        <begin position="1079"/>
        <end position="1119"/>
    </location>
</feature>
<dbReference type="RefSeq" id="XP_044568005.1">
    <property type="nucleotide sequence ID" value="XM_044700646.1"/>
</dbReference>
<accession>A0A6A5C8M8</accession>
<feature type="transmembrane region" description="Helical" evidence="7">
    <location>
        <begin position="624"/>
        <end position="645"/>
    </location>
</feature>
<dbReference type="InterPro" id="IPR004331">
    <property type="entry name" value="SPX_dom"/>
</dbReference>
<keyword evidence="3 7" id="KW-0812">Transmembrane</keyword>
<feature type="transmembrane region" description="Helical" evidence="7">
    <location>
        <begin position="498"/>
        <end position="520"/>
    </location>
</feature>
<dbReference type="PANTHER" id="PTHR10783:SF103">
    <property type="entry name" value="SOLUTE CARRIER FAMILY 53 MEMBER 1"/>
    <property type="match status" value="1"/>
</dbReference>
<evidence type="ECO:0000259" key="8">
    <source>
        <dbReference type="PROSITE" id="PS51380"/>
    </source>
</evidence>
<dbReference type="Pfam" id="PF03124">
    <property type="entry name" value="EXS"/>
    <property type="match status" value="1"/>
</dbReference>
<feature type="transmembrane region" description="Helical" evidence="7">
    <location>
        <begin position="897"/>
        <end position="918"/>
    </location>
</feature>
<feature type="region of interest" description="Disordered" evidence="6">
    <location>
        <begin position="109"/>
        <end position="169"/>
    </location>
</feature>
<keyword evidence="11" id="KW-1185">Reference proteome</keyword>
<dbReference type="GO" id="GO:0005737">
    <property type="term" value="C:cytoplasm"/>
    <property type="evidence" value="ECO:0007669"/>
    <property type="project" value="TreeGrafter"/>
</dbReference>
<evidence type="ECO:0000256" key="1">
    <source>
        <dbReference type="ARBA" id="ARBA00004141"/>
    </source>
</evidence>
<evidence type="ECO:0000313" key="11">
    <source>
        <dbReference type="Proteomes" id="UP000444721"/>
    </source>
</evidence>
<reference evidence="10 11" key="1">
    <citation type="journal article" date="2019" name="Sci. Rep.">
        <title>Nanopore sequencing improves the draft genome of the human pathogenic amoeba Naegleria fowleri.</title>
        <authorList>
            <person name="Liechti N."/>
            <person name="Schurch N."/>
            <person name="Bruggmann R."/>
            <person name="Wittwer M."/>
        </authorList>
    </citation>
    <scope>NUCLEOTIDE SEQUENCE [LARGE SCALE GENOMIC DNA]</scope>
    <source>
        <strain evidence="10 11">ATCC 30894</strain>
    </source>
</reference>
<dbReference type="AlphaFoldDB" id="A0A6A5C8M8"/>
<protein>
    <recommendedName>
        <fullName evidence="12">EXS domain-containing protein</fullName>
    </recommendedName>
</protein>
<feature type="transmembrane region" description="Helical" evidence="7">
    <location>
        <begin position="748"/>
        <end position="771"/>
    </location>
</feature>
<evidence type="ECO:0000256" key="7">
    <source>
        <dbReference type="SAM" id="Phobius"/>
    </source>
</evidence>
<feature type="transmembrane region" description="Helical" evidence="7">
    <location>
        <begin position="791"/>
        <end position="813"/>
    </location>
</feature>
<dbReference type="PROSITE" id="PS51382">
    <property type="entry name" value="SPX"/>
    <property type="match status" value="1"/>
</dbReference>
<dbReference type="Proteomes" id="UP000444721">
    <property type="component" value="Unassembled WGS sequence"/>
</dbReference>
<comment type="similarity">
    <text evidence="2">Belongs to the SYG1 (TC 2.A.94) family.</text>
</comment>
<dbReference type="VEuPathDB" id="AmoebaDB:FDP41_010357"/>
<name>A0A6A5C8M8_NAEFO</name>
<feature type="region of interest" description="Disordered" evidence="6">
    <location>
        <begin position="850"/>
        <end position="877"/>
    </location>
</feature>
<dbReference type="OrthoDB" id="9970435at2759"/>
<feature type="compositionally biased region" description="Low complexity" evidence="6">
    <location>
        <begin position="131"/>
        <end position="148"/>
    </location>
</feature>
<evidence type="ECO:0000256" key="2">
    <source>
        <dbReference type="ARBA" id="ARBA00009665"/>
    </source>
</evidence>
<evidence type="ECO:0000256" key="4">
    <source>
        <dbReference type="ARBA" id="ARBA00022989"/>
    </source>
</evidence>
<feature type="region of interest" description="Disordered" evidence="6">
    <location>
        <begin position="1"/>
        <end position="51"/>
    </location>
</feature>
<dbReference type="Pfam" id="PF03105">
    <property type="entry name" value="SPX"/>
    <property type="match status" value="1"/>
</dbReference>
<feature type="compositionally biased region" description="Acidic residues" evidence="6">
    <location>
        <begin position="31"/>
        <end position="43"/>
    </location>
</feature>
<proteinExistence type="inferred from homology"/>
<evidence type="ECO:0008006" key="12">
    <source>
        <dbReference type="Google" id="ProtNLM"/>
    </source>
</evidence>
<feature type="compositionally biased region" description="Low complexity" evidence="6">
    <location>
        <begin position="1097"/>
        <end position="1109"/>
    </location>
</feature>
<evidence type="ECO:0000259" key="9">
    <source>
        <dbReference type="PROSITE" id="PS51382"/>
    </source>
</evidence>
<dbReference type="VEuPathDB" id="AmoebaDB:NF0128900"/>
<feature type="compositionally biased region" description="Basic and acidic residues" evidence="6">
    <location>
        <begin position="113"/>
        <end position="129"/>
    </location>
</feature>
<organism evidence="10 11">
    <name type="scientific">Naegleria fowleri</name>
    <name type="common">Brain eating amoeba</name>
    <dbReference type="NCBI Taxonomy" id="5763"/>
    <lineage>
        <taxon>Eukaryota</taxon>
        <taxon>Discoba</taxon>
        <taxon>Heterolobosea</taxon>
        <taxon>Tetramitia</taxon>
        <taxon>Eutetramitia</taxon>
        <taxon>Vahlkampfiidae</taxon>
        <taxon>Naegleria</taxon>
    </lineage>
</organism>
<feature type="transmembrane region" description="Helical" evidence="7">
    <location>
        <begin position="540"/>
        <end position="563"/>
    </location>
</feature>
<comment type="caution">
    <text evidence="10">The sequence shown here is derived from an EMBL/GenBank/DDBJ whole genome shotgun (WGS) entry which is preliminary data.</text>
</comment>
<comment type="subcellular location">
    <subcellularLocation>
        <location evidence="1">Membrane</location>
        <topology evidence="1">Multi-pass membrane protein</topology>
    </subcellularLocation>
</comment>
<feature type="domain" description="SPX" evidence="9">
    <location>
        <begin position="67"/>
        <end position="328"/>
    </location>
</feature>
<feature type="domain" description="EXS" evidence="8">
    <location>
        <begin position="708"/>
        <end position="984"/>
    </location>
</feature>
<keyword evidence="5 7" id="KW-0472">Membrane</keyword>
<dbReference type="PANTHER" id="PTHR10783">
    <property type="entry name" value="XENOTROPIC AND POLYTROPIC RETROVIRUS RECEPTOR 1-RELATED"/>
    <property type="match status" value="1"/>
</dbReference>
<evidence type="ECO:0000256" key="3">
    <source>
        <dbReference type="ARBA" id="ARBA00022692"/>
    </source>
</evidence>
<evidence type="ECO:0000256" key="6">
    <source>
        <dbReference type="SAM" id="MobiDB-lite"/>
    </source>
</evidence>
<feature type="compositionally biased region" description="Low complexity" evidence="6">
    <location>
        <begin position="155"/>
        <end position="169"/>
    </location>
</feature>